<sequence>MKANIDAEQVGKKIVIGPQYVLLPLLTTDAQGRERAQRNEFESMFGQDNGANGNKMFQ</sequence>
<accession>A0A699VSE9</accession>
<gene>
    <name evidence="1" type="ORF">Tci_909319</name>
</gene>
<comment type="caution">
    <text evidence="1">The sequence shown here is derived from an EMBL/GenBank/DDBJ whole genome shotgun (WGS) entry which is preliminary data.</text>
</comment>
<feature type="non-terminal residue" evidence="1">
    <location>
        <position position="58"/>
    </location>
</feature>
<evidence type="ECO:0000313" key="1">
    <source>
        <dbReference type="EMBL" id="GFD37350.1"/>
    </source>
</evidence>
<protein>
    <submittedName>
        <fullName evidence="1">Uncharacterized protein</fullName>
    </submittedName>
</protein>
<reference evidence="1" key="1">
    <citation type="journal article" date="2019" name="Sci. Rep.">
        <title>Draft genome of Tanacetum cinerariifolium, the natural source of mosquito coil.</title>
        <authorList>
            <person name="Yamashiro T."/>
            <person name="Shiraishi A."/>
            <person name="Satake H."/>
            <person name="Nakayama K."/>
        </authorList>
    </citation>
    <scope>NUCLEOTIDE SEQUENCE</scope>
</reference>
<dbReference type="EMBL" id="BKCJ011484534">
    <property type="protein sequence ID" value="GFD37350.1"/>
    <property type="molecule type" value="Genomic_DNA"/>
</dbReference>
<proteinExistence type="predicted"/>
<organism evidence="1">
    <name type="scientific">Tanacetum cinerariifolium</name>
    <name type="common">Dalmatian daisy</name>
    <name type="synonym">Chrysanthemum cinerariifolium</name>
    <dbReference type="NCBI Taxonomy" id="118510"/>
    <lineage>
        <taxon>Eukaryota</taxon>
        <taxon>Viridiplantae</taxon>
        <taxon>Streptophyta</taxon>
        <taxon>Embryophyta</taxon>
        <taxon>Tracheophyta</taxon>
        <taxon>Spermatophyta</taxon>
        <taxon>Magnoliopsida</taxon>
        <taxon>eudicotyledons</taxon>
        <taxon>Gunneridae</taxon>
        <taxon>Pentapetalae</taxon>
        <taxon>asterids</taxon>
        <taxon>campanulids</taxon>
        <taxon>Asterales</taxon>
        <taxon>Asteraceae</taxon>
        <taxon>Asteroideae</taxon>
        <taxon>Anthemideae</taxon>
        <taxon>Anthemidinae</taxon>
        <taxon>Tanacetum</taxon>
    </lineage>
</organism>
<dbReference type="AlphaFoldDB" id="A0A699VSE9"/>
<name>A0A699VSE9_TANCI</name>